<keyword evidence="1" id="KW-0472">Membrane</keyword>
<organism evidence="2 3">
    <name type="scientific">Streptomyces kaempferi</name>
    <dbReference type="NCBI Taxonomy" id="333725"/>
    <lineage>
        <taxon>Bacteria</taxon>
        <taxon>Bacillati</taxon>
        <taxon>Actinomycetota</taxon>
        <taxon>Actinomycetes</taxon>
        <taxon>Kitasatosporales</taxon>
        <taxon>Streptomycetaceae</taxon>
        <taxon>Streptomyces</taxon>
    </lineage>
</organism>
<keyword evidence="3" id="KW-1185">Reference proteome</keyword>
<dbReference type="Proteomes" id="UP001597058">
    <property type="component" value="Unassembled WGS sequence"/>
</dbReference>
<feature type="transmembrane region" description="Helical" evidence="1">
    <location>
        <begin position="31"/>
        <end position="49"/>
    </location>
</feature>
<evidence type="ECO:0000313" key="3">
    <source>
        <dbReference type="Proteomes" id="UP001597058"/>
    </source>
</evidence>
<protein>
    <submittedName>
        <fullName evidence="2">ABC transporter permease</fullName>
    </submittedName>
</protein>
<evidence type="ECO:0000256" key="1">
    <source>
        <dbReference type="SAM" id="Phobius"/>
    </source>
</evidence>
<dbReference type="RefSeq" id="WP_381233715.1">
    <property type="nucleotide sequence ID" value="NZ_JBHSKH010000012.1"/>
</dbReference>
<proteinExistence type="predicted"/>
<comment type="caution">
    <text evidence="2">The sequence shown here is derived from an EMBL/GenBank/DDBJ whole genome shotgun (WGS) entry which is preliminary data.</text>
</comment>
<accession>A0ABW3XXP6</accession>
<feature type="transmembrane region" description="Helical" evidence="1">
    <location>
        <begin position="309"/>
        <end position="330"/>
    </location>
</feature>
<name>A0ABW3XXP6_9ACTN</name>
<dbReference type="EMBL" id="JBHTMM010000156">
    <property type="protein sequence ID" value="MFD1313063.1"/>
    <property type="molecule type" value="Genomic_DNA"/>
</dbReference>
<feature type="transmembrane region" description="Helical" evidence="1">
    <location>
        <begin position="136"/>
        <end position="159"/>
    </location>
</feature>
<sequence>MSSGTPQARTGARRGPRLRGLTWLIWQQNRTAFWIGLAFAVAFAVYAAVQHQHAVAAAAAQHLDSCHGSGQTSLDCLRDLNRFGQQRQFPLRRPLQAMLLLPFLFGLFVGGPQLAQELESGTYRTVVTQSVTRMRWFAAKVGVPLAMTVVISGAIAAAMTWWWHSIAKTMGDMFPWGEWYPFCGVGPVVVGLSVLFYLLGTTLGLFLRRTVLAMGATLVAGGGLFGLFEWVRPYLWPISTSNAQHTYQAKFPVNAWALGEGPLSTGGQRVPEFLNCWSKDDPTQCLTSRGITGRWAEYHPASDLWPLQWTATGVCLALGAVLIVLSVWWIRGGFGIRSRKVPADPR</sequence>
<reference evidence="3" key="1">
    <citation type="journal article" date="2019" name="Int. J. Syst. Evol. Microbiol.">
        <title>The Global Catalogue of Microorganisms (GCM) 10K type strain sequencing project: providing services to taxonomists for standard genome sequencing and annotation.</title>
        <authorList>
            <consortium name="The Broad Institute Genomics Platform"/>
            <consortium name="The Broad Institute Genome Sequencing Center for Infectious Disease"/>
            <person name="Wu L."/>
            <person name="Ma J."/>
        </authorList>
    </citation>
    <scope>NUCLEOTIDE SEQUENCE [LARGE SCALE GENOMIC DNA]</scope>
    <source>
        <strain evidence="3">CGMCC 4.7020</strain>
    </source>
</reference>
<gene>
    <name evidence="2" type="ORF">ACFQ5X_45890</name>
</gene>
<feature type="transmembrane region" description="Helical" evidence="1">
    <location>
        <begin position="211"/>
        <end position="231"/>
    </location>
</feature>
<feature type="transmembrane region" description="Helical" evidence="1">
    <location>
        <begin position="179"/>
        <end position="199"/>
    </location>
</feature>
<evidence type="ECO:0000313" key="2">
    <source>
        <dbReference type="EMBL" id="MFD1313063.1"/>
    </source>
</evidence>
<keyword evidence="1" id="KW-1133">Transmembrane helix</keyword>
<keyword evidence="1" id="KW-0812">Transmembrane</keyword>